<dbReference type="InterPro" id="IPR054422">
    <property type="entry name" value="TetR-like_HI_0893_C"/>
</dbReference>
<dbReference type="EMBL" id="FTPP01000001">
    <property type="protein sequence ID" value="SIT83373.1"/>
    <property type="molecule type" value="Genomic_DNA"/>
</dbReference>
<dbReference type="Gene3D" id="1.10.357.10">
    <property type="entry name" value="Tetracycline Repressor, domain 2"/>
    <property type="match status" value="1"/>
</dbReference>
<dbReference type="AlphaFoldDB" id="A0A1R3X265"/>
<dbReference type="Pfam" id="PF22604">
    <property type="entry name" value="TetR_HI_0893_C"/>
    <property type="match status" value="1"/>
</dbReference>
<reference evidence="5" key="1">
    <citation type="submission" date="2017-01" db="EMBL/GenBank/DDBJ databases">
        <authorList>
            <person name="Varghese N."/>
            <person name="Submissions S."/>
        </authorList>
    </citation>
    <scope>NUCLEOTIDE SEQUENCE [LARGE SCALE GENOMIC DNA]</scope>
    <source>
        <strain evidence="5">LP100</strain>
    </source>
</reference>
<feature type="DNA-binding region" description="H-T-H motif" evidence="2">
    <location>
        <begin position="28"/>
        <end position="47"/>
    </location>
</feature>
<protein>
    <submittedName>
        <fullName evidence="4">Transcriptional regulator, TetR family</fullName>
    </submittedName>
</protein>
<gene>
    <name evidence="4" type="ORF">SAMN05444128_1255</name>
</gene>
<keyword evidence="1 2" id="KW-0238">DNA-binding</keyword>
<dbReference type="PANTHER" id="PTHR30055:SF207">
    <property type="entry name" value="HTH-TYPE TRANSCRIPTIONAL REPRESSOR FATR"/>
    <property type="match status" value="1"/>
</dbReference>
<evidence type="ECO:0000256" key="2">
    <source>
        <dbReference type="PROSITE-ProRule" id="PRU00335"/>
    </source>
</evidence>
<dbReference type="SUPFAM" id="SSF46689">
    <property type="entry name" value="Homeodomain-like"/>
    <property type="match status" value="1"/>
</dbReference>
<evidence type="ECO:0000313" key="5">
    <source>
        <dbReference type="Proteomes" id="UP000187181"/>
    </source>
</evidence>
<evidence type="ECO:0000259" key="3">
    <source>
        <dbReference type="PROSITE" id="PS50977"/>
    </source>
</evidence>
<dbReference type="PRINTS" id="PR00455">
    <property type="entry name" value="HTHTETR"/>
</dbReference>
<dbReference type="GO" id="GO:0003700">
    <property type="term" value="F:DNA-binding transcription factor activity"/>
    <property type="evidence" value="ECO:0007669"/>
    <property type="project" value="TreeGrafter"/>
</dbReference>
<dbReference type="InterPro" id="IPR050109">
    <property type="entry name" value="HTH-type_TetR-like_transc_reg"/>
</dbReference>
<dbReference type="PROSITE" id="PS50977">
    <property type="entry name" value="HTH_TETR_2"/>
    <property type="match status" value="1"/>
</dbReference>
<feature type="domain" description="HTH tetR-type" evidence="3">
    <location>
        <begin position="5"/>
        <end position="65"/>
    </location>
</feature>
<keyword evidence="5" id="KW-1185">Reference proteome</keyword>
<dbReference type="Proteomes" id="UP000187181">
    <property type="component" value="Unassembled WGS sequence"/>
</dbReference>
<dbReference type="InterPro" id="IPR036271">
    <property type="entry name" value="Tet_transcr_reg_TetR-rel_C_sf"/>
</dbReference>
<dbReference type="GO" id="GO:0000976">
    <property type="term" value="F:transcription cis-regulatory region binding"/>
    <property type="evidence" value="ECO:0007669"/>
    <property type="project" value="TreeGrafter"/>
</dbReference>
<dbReference type="PANTHER" id="PTHR30055">
    <property type="entry name" value="HTH-TYPE TRANSCRIPTIONAL REGULATOR RUTR"/>
    <property type="match status" value="1"/>
</dbReference>
<accession>A0A1R3X265</accession>
<dbReference type="InterPro" id="IPR009057">
    <property type="entry name" value="Homeodomain-like_sf"/>
</dbReference>
<evidence type="ECO:0000256" key="1">
    <source>
        <dbReference type="ARBA" id="ARBA00023125"/>
    </source>
</evidence>
<name>A0A1R3X265_9BACT</name>
<dbReference type="InterPro" id="IPR001647">
    <property type="entry name" value="HTH_TetR"/>
</dbReference>
<evidence type="ECO:0000313" key="4">
    <source>
        <dbReference type="EMBL" id="SIT83373.1"/>
    </source>
</evidence>
<dbReference type="STRING" id="1317125.SAMN05444128_1255"/>
<proteinExistence type="predicted"/>
<dbReference type="RefSeq" id="WP_076666685.1">
    <property type="nucleotide sequence ID" value="NZ_FTPP01000001.1"/>
</dbReference>
<sequence>MEHMSDKKRAIFKSTMELVRERGFHGTPMSLVAKHAGVAAGTIYHYFESKEQLITELFDYAQQQVIAVVERESGSDVPFKDCFFRLWSGLYTFYQNNQDLLRFFEQFVSSPYSAGMPPLEEDRYYTVLFAFFERGIQEGALKPVSPKILATLTHSSILSTAKMTASGRLELDSGELDQILQLIWNGIAQDS</sequence>
<dbReference type="OrthoDB" id="6430772at2"/>
<organism evidence="4 5">
    <name type="scientific">Pontibacter indicus</name>
    <dbReference type="NCBI Taxonomy" id="1317125"/>
    <lineage>
        <taxon>Bacteria</taxon>
        <taxon>Pseudomonadati</taxon>
        <taxon>Bacteroidota</taxon>
        <taxon>Cytophagia</taxon>
        <taxon>Cytophagales</taxon>
        <taxon>Hymenobacteraceae</taxon>
        <taxon>Pontibacter</taxon>
    </lineage>
</organism>
<dbReference type="Pfam" id="PF00440">
    <property type="entry name" value="TetR_N"/>
    <property type="match status" value="1"/>
</dbReference>
<dbReference type="SUPFAM" id="SSF48498">
    <property type="entry name" value="Tetracyclin repressor-like, C-terminal domain"/>
    <property type="match status" value="1"/>
</dbReference>